<dbReference type="InterPro" id="IPR051695">
    <property type="entry name" value="Phosphoglycerate_Mutase"/>
</dbReference>
<dbReference type="SMART" id="SM00855">
    <property type="entry name" value="PGAM"/>
    <property type="match status" value="1"/>
</dbReference>
<evidence type="ECO:0000256" key="6">
    <source>
        <dbReference type="ARBA" id="ARBA00023242"/>
    </source>
</evidence>
<keyword evidence="6" id="KW-0539">Nucleus</keyword>
<organism evidence="9 10">
    <name type="scientific">Naumovozyma dairenensis (strain ATCC 10597 / BCRC 20456 / CBS 421 / NBRC 0211 / NRRL Y-12639)</name>
    <name type="common">Saccharomyces dairenensis</name>
    <dbReference type="NCBI Taxonomy" id="1071378"/>
    <lineage>
        <taxon>Eukaryota</taxon>
        <taxon>Fungi</taxon>
        <taxon>Dikarya</taxon>
        <taxon>Ascomycota</taxon>
        <taxon>Saccharomycotina</taxon>
        <taxon>Saccharomycetes</taxon>
        <taxon>Saccharomycetales</taxon>
        <taxon>Saccharomycetaceae</taxon>
        <taxon>Naumovozyma</taxon>
    </lineage>
</organism>
<dbReference type="InterPro" id="IPR001345">
    <property type="entry name" value="PG/BPGM_mutase_AS"/>
</dbReference>
<evidence type="ECO:0000256" key="8">
    <source>
        <dbReference type="PIRSR" id="PIRSR613078-2"/>
    </source>
</evidence>
<dbReference type="HOGENOM" id="CLU_033323_9_2_1"/>
<evidence type="ECO:0000256" key="2">
    <source>
        <dbReference type="ARBA" id="ARBA00004496"/>
    </source>
</evidence>
<dbReference type="InterPro" id="IPR013078">
    <property type="entry name" value="His_Pase_superF_clade-1"/>
</dbReference>
<dbReference type="GO" id="GO:0045820">
    <property type="term" value="P:negative regulation of glycolytic process"/>
    <property type="evidence" value="ECO:0007669"/>
    <property type="project" value="TreeGrafter"/>
</dbReference>
<keyword evidence="10" id="KW-1185">Reference proteome</keyword>
<dbReference type="STRING" id="1071378.G0WAX5"/>
<dbReference type="GO" id="GO:0043456">
    <property type="term" value="P:regulation of pentose-phosphate shunt"/>
    <property type="evidence" value="ECO:0007669"/>
    <property type="project" value="TreeGrafter"/>
</dbReference>
<feature type="active site" description="Proton donor/acceptor" evidence="7">
    <location>
        <position position="108"/>
    </location>
</feature>
<comment type="subcellular location">
    <subcellularLocation>
        <location evidence="2">Cytoplasm</location>
    </subcellularLocation>
    <subcellularLocation>
        <location evidence="1">Nucleus</location>
    </subcellularLocation>
</comment>
<feature type="active site" description="Tele-phosphohistidine intermediate" evidence="7">
    <location>
        <position position="26"/>
    </location>
</feature>
<dbReference type="Gene3D" id="3.40.50.1240">
    <property type="entry name" value="Phosphoglycerate mutase-like"/>
    <property type="match status" value="1"/>
</dbReference>
<evidence type="ECO:0000256" key="3">
    <source>
        <dbReference type="ARBA" id="ARBA00006717"/>
    </source>
</evidence>
<name>G0WAX5_NAUDC</name>
<dbReference type="OMA" id="NYPNMET"/>
<protein>
    <recommendedName>
        <fullName evidence="11">Phosphoglycerate mutase-like protein</fullName>
    </recommendedName>
</protein>
<dbReference type="eggNOG" id="KOG0235">
    <property type="taxonomic scope" value="Eukaryota"/>
</dbReference>
<dbReference type="SUPFAM" id="SSF53254">
    <property type="entry name" value="Phosphoglycerate mutase-like"/>
    <property type="match status" value="1"/>
</dbReference>
<dbReference type="PANTHER" id="PTHR46517">
    <property type="entry name" value="FRUCTOSE-2,6-BISPHOSPHATASE TIGAR"/>
    <property type="match status" value="1"/>
</dbReference>
<dbReference type="OrthoDB" id="354304at2759"/>
<dbReference type="FunFam" id="3.40.50.1240:FF:000051">
    <property type="entry name" value="Phosphoglycerate mutase"/>
    <property type="match status" value="1"/>
</dbReference>
<dbReference type="PANTHER" id="PTHR46517:SF1">
    <property type="entry name" value="FRUCTOSE-2,6-BISPHOSPHATASE TIGAR"/>
    <property type="match status" value="1"/>
</dbReference>
<evidence type="ECO:0000256" key="1">
    <source>
        <dbReference type="ARBA" id="ARBA00004123"/>
    </source>
</evidence>
<dbReference type="GO" id="GO:0005829">
    <property type="term" value="C:cytosol"/>
    <property type="evidence" value="ECO:0007669"/>
    <property type="project" value="TreeGrafter"/>
</dbReference>
<dbReference type="RefSeq" id="XP_003670138.1">
    <property type="nucleotide sequence ID" value="XM_003670090.1"/>
</dbReference>
<sequence length="238" mass="27078">MTITRDVPYYCNNEDPNVIRLFIIRHGQTDHNVKKILQGHKDTSINGTGIKQSEQLGEYLGNQDVNIKFDRVVSSDLKRCKETIETVLSYSNQDDLISKVEYVYGLRERYMGVIEGMHLADAEKYADKHGKGSFRDFGEAPEDFVGRLSTCIEKVVAESSKQNCKDKNVALVSHGGAIRTILRWLEYKGQNAQQIIVFNTSVTIVDYLKDEKQFVVRRVGNTQHLGDGEFIVSDLKLR</sequence>
<dbReference type="Proteomes" id="UP000000689">
    <property type="component" value="Chromosome 5"/>
</dbReference>
<comment type="similarity">
    <text evidence="3">Belongs to the phosphoglycerate mutase family. BPG-dependent PGAM subfamily.</text>
</comment>
<gene>
    <name evidence="9" type="primary">NDAI0E00790</name>
    <name evidence="9" type="ordered locus">NDAI_0E00790</name>
</gene>
<keyword evidence="5" id="KW-0378">Hydrolase</keyword>
<dbReference type="KEGG" id="ndi:NDAI_0E00790"/>
<feature type="binding site" evidence="8">
    <location>
        <position position="79"/>
    </location>
    <ligand>
        <name>substrate</name>
    </ligand>
</feature>
<feature type="binding site" evidence="8">
    <location>
        <begin position="25"/>
        <end position="32"/>
    </location>
    <ligand>
        <name>substrate</name>
    </ligand>
</feature>
<dbReference type="EMBL" id="HE580271">
    <property type="protein sequence ID" value="CCD24895.1"/>
    <property type="molecule type" value="Genomic_DNA"/>
</dbReference>
<evidence type="ECO:0000256" key="4">
    <source>
        <dbReference type="ARBA" id="ARBA00022490"/>
    </source>
</evidence>
<evidence type="ECO:0008006" key="11">
    <source>
        <dbReference type="Google" id="ProtNLM"/>
    </source>
</evidence>
<evidence type="ECO:0000256" key="7">
    <source>
        <dbReference type="PIRSR" id="PIRSR613078-1"/>
    </source>
</evidence>
<dbReference type="AlphaFoldDB" id="G0WAX5"/>
<dbReference type="PROSITE" id="PS00175">
    <property type="entry name" value="PG_MUTASE"/>
    <property type="match status" value="1"/>
</dbReference>
<dbReference type="GeneID" id="11498613"/>
<proteinExistence type="inferred from homology"/>
<evidence type="ECO:0000313" key="9">
    <source>
        <dbReference type="EMBL" id="CCD24895.1"/>
    </source>
</evidence>
<keyword evidence="4" id="KW-0963">Cytoplasm</keyword>
<dbReference type="GO" id="GO:0005634">
    <property type="term" value="C:nucleus"/>
    <property type="evidence" value="ECO:0007669"/>
    <property type="project" value="UniProtKB-SubCell"/>
</dbReference>
<evidence type="ECO:0000313" key="10">
    <source>
        <dbReference type="Proteomes" id="UP000000689"/>
    </source>
</evidence>
<dbReference type="GO" id="GO:0004331">
    <property type="term" value="F:fructose-2,6-bisphosphate 2-phosphatase activity"/>
    <property type="evidence" value="ECO:0007669"/>
    <property type="project" value="TreeGrafter"/>
</dbReference>
<dbReference type="CDD" id="cd07067">
    <property type="entry name" value="HP_PGM_like"/>
    <property type="match status" value="1"/>
</dbReference>
<dbReference type="InterPro" id="IPR029033">
    <property type="entry name" value="His_PPase_superfam"/>
</dbReference>
<reference evidence="9 10" key="1">
    <citation type="journal article" date="2011" name="Proc. Natl. Acad. Sci. U.S.A.">
        <title>Evolutionary erosion of yeast sex chromosomes by mating-type switching accidents.</title>
        <authorList>
            <person name="Gordon J.L."/>
            <person name="Armisen D."/>
            <person name="Proux-Wera E."/>
            <person name="Oheigeartaigh S.S."/>
            <person name="Byrne K.P."/>
            <person name="Wolfe K.H."/>
        </authorList>
    </citation>
    <scope>NUCLEOTIDE SEQUENCE [LARGE SCALE GENOMIC DNA]</scope>
    <source>
        <strain evidence="10">ATCC 10597 / BCRC 20456 / CBS 421 / NBRC 0211 / NRRL Y-12639</strain>
    </source>
</reference>
<dbReference type="Pfam" id="PF00300">
    <property type="entry name" value="His_Phos_1"/>
    <property type="match status" value="1"/>
</dbReference>
<evidence type="ECO:0000256" key="5">
    <source>
        <dbReference type="ARBA" id="ARBA00022801"/>
    </source>
</evidence>
<accession>G0WAX5</accession>